<evidence type="ECO:0000313" key="2">
    <source>
        <dbReference type="Proteomes" id="UP000236546"/>
    </source>
</evidence>
<organism evidence="1 2">
    <name type="scientific">Trichoderma gamsii</name>
    <dbReference type="NCBI Taxonomy" id="398673"/>
    <lineage>
        <taxon>Eukaryota</taxon>
        <taxon>Fungi</taxon>
        <taxon>Dikarya</taxon>
        <taxon>Ascomycota</taxon>
        <taxon>Pezizomycotina</taxon>
        <taxon>Sordariomycetes</taxon>
        <taxon>Hypocreomycetidae</taxon>
        <taxon>Hypocreales</taxon>
        <taxon>Hypocreaceae</taxon>
        <taxon>Trichoderma</taxon>
    </lineage>
</organism>
<dbReference type="AlphaFoldDB" id="A0A2K0TFZ9"/>
<name>A0A2K0TFZ9_9HYPO</name>
<comment type="caution">
    <text evidence="1">The sequence shown here is derived from an EMBL/GenBank/DDBJ whole genome shotgun (WGS) entry which is preliminary data.</text>
</comment>
<gene>
    <name evidence="1" type="ORF">TGAMA5MH_03793</name>
</gene>
<sequence length="231" mass="24616">MPPTTYTIEVINNNSDPTPYLLFCDVPTASDNIGKAWINIYTKTPGVGAKGGSTTISINDSTFAVCGMAAQELAPRVSVSTAQSTPVDIGAGKLGLVKMDIQDDGLIFIPPTAKSTVVGGYQMDCGTWTNAKYPQAFCGIGKIQPNTTQTKVIPTATWTAKSANSYKVYPKKIFYISTGSYKPGEIVDYADFGQVATVDFTGLDETYATVTQAKDGTYDPTTYSFGGMLKN</sequence>
<reference evidence="1 2" key="1">
    <citation type="submission" date="2017-02" db="EMBL/GenBank/DDBJ databases">
        <title>Genomes of Trichoderma spp. with biocontrol activity.</title>
        <authorList>
            <person name="Gardiner D."/>
            <person name="Kazan K."/>
            <person name="Vos C."/>
            <person name="Harvey P."/>
        </authorList>
    </citation>
    <scope>NUCLEOTIDE SEQUENCE [LARGE SCALE GENOMIC DNA]</scope>
    <source>
        <strain evidence="1 2">A5MH</strain>
    </source>
</reference>
<accession>A0A2K0TFZ9</accession>
<dbReference type="EMBL" id="MTYH01000031">
    <property type="protein sequence ID" value="PNP44447.1"/>
    <property type="molecule type" value="Genomic_DNA"/>
</dbReference>
<dbReference type="OrthoDB" id="5413269at2759"/>
<evidence type="ECO:0000313" key="1">
    <source>
        <dbReference type="EMBL" id="PNP44447.1"/>
    </source>
</evidence>
<proteinExistence type="predicted"/>
<protein>
    <submittedName>
        <fullName evidence="1">Uncharacterized protein</fullName>
    </submittedName>
</protein>
<dbReference type="Proteomes" id="UP000236546">
    <property type="component" value="Unassembled WGS sequence"/>
</dbReference>